<gene>
    <name evidence="2" type="ORF">OHK93_004484</name>
</gene>
<feature type="region of interest" description="Disordered" evidence="1">
    <location>
        <begin position="117"/>
        <end position="138"/>
    </location>
</feature>
<organism evidence="2 3">
    <name type="scientific">Ramalina farinacea</name>
    <dbReference type="NCBI Taxonomy" id="258253"/>
    <lineage>
        <taxon>Eukaryota</taxon>
        <taxon>Fungi</taxon>
        <taxon>Dikarya</taxon>
        <taxon>Ascomycota</taxon>
        <taxon>Pezizomycotina</taxon>
        <taxon>Lecanoromycetes</taxon>
        <taxon>OSLEUM clade</taxon>
        <taxon>Lecanoromycetidae</taxon>
        <taxon>Lecanorales</taxon>
        <taxon>Lecanorineae</taxon>
        <taxon>Ramalinaceae</taxon>
        <taxon>Ramalina</taxon>
    </lineage>
</organism>
<name>A0AA43QUI0_9LECA</name>
<dbReference type="EMBL" id="JAPUFD010000020">
    <property type="protein sequence ID" value="MDI1492702.1"/>
    <property type="molecule type" value="Genomic_DNA"/>
</dbReference>
<dbReference type="Pfam" id="PF07956">
    <property type="entry name" value="DUF1690"/>
    <property type="match status" value="1"/>
</dbReference>
<evidence type="ECO:0000313" key="2">
    <source>
        <dbReference type="EMBL" id="MDI1492702.1"/>
    </source>
</evidence>
<comment type="caution">
    <text evidence="2">The sequence shown here is derived from an EMBL/GenBank/DDBJ whole genome shotgun (WGS) entry which is preliminary data.</text>
</comment>
<evidence type="ECO:0000256" key="1">
    <source>
        <dbReference type="SAM" id="MobiDB-lite"/>
    </source>
</evidence>
<accession>A0AA43QUI0</accession>
<dbReference type="AlphaFoldDB" id="A0AA43QUI0"/>
<feature type="compositionally biased region" description="Polar residues" evidence="1">
    <location>
        <begin position="1"/>
        <end position="12"/>
    </location>
</feature>
<sequence>MGTTASKPSNPTEPAKLTLTADTPVRFSPHLLQSLENSPEVGPPSDPILELIQILLPFLLLSTPCRILYKLSTTILTPPQTQSDKTRASDLELHIQHRVAAELHRLTTSIDTAIQSALSSTSPTDPPAGGPDQAALESHKADLSRASVQKEIDALKAKLQERGKKDEVAKDKGVKDAREKVVKCLRVKDRRPLDCWEEVRGFRREVGRLEGAVIER</sequence>
<feature type="region of interest" description="Disordered" evidence="1">
    <location>
        <begin position="1"/>
        <end position="21"/>
    </location>
</feature>
<evidence type="ECO:0000313" key="3">
    <source>
        <dbReference type="Proteomes" id="UP001161017"/>
    </source>
</evidence>
<dbReference type="Proteomes" id="UP001161017">
    <property type="component" value="Unassembled WGS sequence"/>
</dbReference>
<reference evidence="2" key="1">
    <citation type="journal article" date="2023" name="Genome Biol. Evol.">
        <title>First Whole Genome Sequence and Flow Cytometry Genome Size Data for the Lichen-Forming Fungus Ramalina farinacea (Ascomycota).</title>
        <authorList>
            <person name="Llewellyn T."/>
            <person name="Mian S."/>
            <person name="Hill R."/>
            <person name="Leitch I.J."/>
            <person name="Gaya E."/>
        </authorList>
    </citation>
    <scope>NUCLEOTIDE SEQUENCE</scope>
    <source>
        <strain evidence="2">LIQ254RAFAR</strain>
    </source>
</reference>
<protein>
    <submittedName>
        <fullName evidence="2">Uncharacterized protein</fullName>
    </submittedName>
</protein>
<keyword evidence="3" id="KW-1185">Reference proteome</keyword>
<proteinExistence type="predicted"/>
<dbReference type="InterPro" id="IPR012471">
    <property type="entry name" value="DUF1690"/>
</dbReference>